<keyword evidence="2" id="KW-1003">Cell membrane</keyword>
<evidence type="ECO:0000256" key="3">
    <source>
        <dbReference type="ARBA" id="ARBA00022692"/>
    </source>
</evidence>
<evidence type="ECO:0000313" key="12">
    <source>
        <dbReference type="EMBL" id="KQL61070.1"/>
    </source>
</evidence>
<gene>
    <name evidence="12" type="ORF">AAES_01843</name>
</gene>
<evidence type="ECO:0000313" key="13">
    <source>
        <dbReference type="Proteomes" id="UP000051836"/>
    </source>
</evidence>
<dbReference type="SUPFAM" id="SSF69989">
    <property type="entry name" value="C-terminal domain of PLC-beta"/>
    <property type="match status" value="1"/>
</dbReference>
<dbReference type="GO" id="GO:0005886">
    <property type="term" value="C:plasma membrane"/>
    <property type="evidence" value="ECO:0007669"/>
    <property type="project" value="UniProtKB-SubCell"/>
</dbReference>
<evidence type="ECO:0000256" key="1">
    <source>
        <dbReference type="ARBA" id="ARBA00004651"/>
    </source>
</evidence>
<evidence type="ECO:0000256" key="10">
    <source>
        <dbReference type="SAM" id="Phobius"/>
    </source>
</evidence>
<keyword evidence="4" id="KW-0552">Olfaction</keyword>
<dbReference type="PROSITE" id="PS50262">
    <property type="entry name" value="G_PROTEIN_RECEP_F1_2"/>
    <property type="match status" value="1"/>
</dbReference>
<dbReference type="GO" id="GO:0004930">
    <property type="term" value="F:G protein-coupled receptor activity"/>
    <property type="evidence" value="ECO:0007669"/>
    <property type="project" value="UniProtKB-KW"/>
</dbReference>
<comment type="subcellular location">
    <subcellularLocation>
        <location evidence="1">Cell membrane</location>
        <topology evidence="1">Multi-pass membrane protein</topology>
    </subcellularLocation>
</comment>
<dbReference type="Proteomes" id="UP000051836">
    <property type="component" value="Unassembled WGS sequence"/>
</dbReference>
<dbReference type="OrthoDB" id="5967898at2759"/>
<dbReference type="PANTHER" id="PTHR26452">
    <property type="entry name" value="OLFACTORY RECEPTOR"/>
    <property type="match status" value="1"/>
</dbReference>
<feature type="transmembrane region" description="Helical" evidence="10">
    <location>
        <begin position="475"/>
        <end position="499"/>
    </location>
</feature>
<keyword evidence="6" id="KW-0297">G-protein coupled receptor</keyword>
<keyword evidence="5 10" id="KW-1133">Transmembrane helix</keyword>
<feature type="transmembrane region" description="Helical" evidence="10">
    <location>
        <begin position="24"/>
        <end position="45"/>
    </location>
</feature>
<feature type="compositionally biased region" description="Polar residues" evidence="9">
    <location>
        <begin position="260"/>
        <end position="272"/>
    </location>
</feature>
<sequence length="553" mass="59902">MACGTGRPQKQGGADVHVDVDLYLAARLLFTVLAFVLTSIFSSLCGAEGGRSREPLAAETAWERSPGDQELSPVATEREGQAAAEPSPAAVEQWEGETAKKPSPEAEPSPAAAESIPQQLPAEPHEPKPQEDAGDHAALPNKAEEEDLDSDKEQLVVREPASTAAASAPVTSTVASFESSEGFEWPLDTLETCLLIVMGISMLACMQSVFYPQPFCLVPRVKQSGVWALSGTKLPCPETVAESGSEYTADSGAEIAAESGSETVARSGAKTASETKADSGVETVEASPQPLQELRQHEADVKLLLQQSQNLKELRKKHLKRLLALHKHLAARRNSNKGFPVCHGLQHCAICNKRKRWAGTSGESCGLQSFVWDKDRFLLPHAQRQQMSNCSSITHFLLLPFADMRELQLCHFWLFLGISLAALMGNGLIITSTACDKHLHTPIYFFLLNFSLMDMGCISTTVPKSMTNSLCDTRAISYTACAAQLFFFLFFISAEYFLLTATSYDRYVAICKPLHDGTLLGSTACVHMAAAAWGPGFVHTLLHTANTFSLPLC</sequence>
<dbReference type="GO" id="GO:0007608">
    <property type="term" value="P:sensory perception of smell"/>
    <property type="evidence" value="ECO:0007669"/>
    <property type="project" value="UniProtKB-KW"/>
</dbReference>
<feature type="region of interest" description="Disordered" evidence="9">
    <location>
        <begin position="56"/>
        <end position="136"/>
    </location>
</feature>
<dbReference type="Gene3D" id="1.20.1230.10">
    <property type="entry name" value="Phospholipase C beta, distal C-terminal domain"/>
    <property type="match status" value="1"/>
</dbReference>
<feature type="compositionally biased region" description="Basic and acidic residues" evidence="9">
    <location>
        <begin position="56"/>
        <end position="67"/>
    </location>
</feature>
<proteinExistence type="predicted"/>
<dbReference type="AlphaFoldDB" id="A0A0Q3U5P3"/>
<feature type="transmembrane region" description="Helical" evidence="10">
    <location>
        <begin position="412"/>
        <end position="431"/>
    </location>
</feature>
<dbReference type="PROSITE" id="PS00237">
    <property type="entry name" value="G_PROTEIN_RECEP_F1_1"/>
    <property type="match status" value="1"/>
</dbReference>
<dbReference type="STRING" id="12930.A0A0Q3U5P3"/>
<dbReference type="SUPFAM" id="SSF81321">
    <property type="entry name" value="Family A G protein-coupled receptor-like"/>
    <property type="match status" value="1"/>
</dbReference>
<feature type="compositionally biased region" description="Low complexity" evidence="9">
    <location>
        <begin position="106"/>
        <end position="115"/>
    </location>
</feature>
<evidence type="ECO:0000256" key="8">
    <source>
        <dbReference type="ARBA" id="ARBA00023170"/>
    </source>
</evidence>
<feature type="domain" description="G-protein coupled receptors family 1 profile" evidence="11">
    <location>
        <begin position="425"/>
        <end position="553"/>
    </location>
</feature>
<accession>A0A0Q3U5P3</accession>
<evidence type="ECO:0000256" key="9">
    <source>
        <dbReference type="SAM" id="MobiDB-lite"/>
    </source>
</evidence>
<evidence type="ECO:0000256" key="4">
    <source>
        <dbReference type="ARBA" id="ARBA00022725"/>
    </source>
</evidence>
<keyword evidence="7 10" id="KW-0472">Membrane</keyword>
<dbReference type="EMBL" id="LMAW01000035">
    <property type="protein sequence ID" value="KQL61070.1"/>
    <property type="molecule type" value="Genomic_DNA"/>
</dbReference>
<dbReference type="Gene3D" id="1.20.1070.10">
    <property type="entry name" value="Rhodopsin 7-helix transmembrane proteins"/>
    <property type="match status" value="1"/>
</dbReference>
<keyword evidence="4" id="KW-0716">Sensory transduction</keyword>
<protein>
    <recommendedName>
        <fullName evidence="11">G-protein coupled receptors family 1 profile domain-containing protein</fullName>
    </recommendedName>
</protein>
<organism evidence="12 13">
    <name type="scientific">Amazona aestiva</name>
    <name type="common">Blue-fronted Amazon parrot</name>
    <dbReference type="NCBI Taxonomy" id="12930"/>
    <lineage>
        <taxon>Eukaryota</taxon>
        <taxon>Metazoa</taxon>
        <taxon>Chordata</taxon>
        <taxon>Craniata</taxon>
        <taxon>Vertebrata</taxon>
        <taxon>Euteleostomi</taxon>
        <taxon>Archelosauria</taxon>
        <taxon>Archosauria</taxon>
        <taxon>Dinosauria</taxon>
        <taxon>Saurischia</taxon>
        <taxon>Theropoda</taxon>
        <taxon>Coelurosauria</taxon>
        <taxon>Aves</taxon>
        <taxon>Neognathae</taxon>
        <taxon>Neoaves</taxon>
        <taxon>Telluraves</taxon>
        <taxon>Australaves</taxon>
        <taxon>Psittaciformes</taxon>
        <taxon>Psittacidae</taxon>
        <taxon>Amazona</taxon>
    </lineage>
</organism>
<evidence type="ECO:0000259" key="11">
    <source>
        <dbReference type="PROSITE" id="PS50262"/>
    </source>
</evidence>
<dbReference type="InterPro" id="IPR042531">
    <property type="entry name" value="PLC-beta_C_sf"/>
</dbReference>
<keyword evidence="6" id="KW-0807">Transducer</keyword>
<feature type="transmembrane region" description="Helical" evidence="10">
    <location>
        <begin position="443"/>
        <end position="463"/>
    </location>
</feature>
<dbReference type="InterPro" id="IPR000276">
    <property type="entry name" value="GPCR_Rhodpsn"/>
</dbReference>
<dbReference type="Pfam" id="PF00001">
    <property type="entry name" value="7tm_1"/>
    <property type="match status" value="1"/>
</dbReference>
<keyword evidence="8" id="KW-0675">Receptor</keyword>
<keyword evidence="13" id="KW-1185">Reference proteome</keyword>
<feature type="compositionally biased region" description="Basic and acidic residues" evidence="9">
    <location>
        <begin position="123"/>
        <end position="135"/>
    </location>
</feature>
<comment type="caution">
    <text evidence="12">The sequence shown here is derived from an EMBL/GenBank/DDBJ whole genome shotgun (WGS) entry which is preliminary data.</text>
</comment>
<keyword evidence="3 10" id="KW-0812">Transmembrane</keyword>
<feature type="region of interest" description="Disordered" evidence="9">
    <location>
        <begin position="251"/>
        <end position="289"/>
    </location>
</feature>
<evidence type="ECO:0000256" key="2">
    <source>
        <dbReference type="ARBA" id="ARBA00022475"/>
    </source>
</evidence>
<reference evidence="12 13" key="1">
    <citation type="submission" date="2015-10" db="EMBL/GenBank/DDBJ databases">
        <authorList>
            <person name="Gilbert D.G."/>
        </authorList>
    </citation>
    <scope>NUCLEOTIDE SEQUENCE [LARGE SCALE GENOMIC DNA]</scope>
    <source>
        <strain evidence="12">FVVF132</strain>
    </source>
</reference>
<dbReference type="InterPro" id="IPR050516">
    <property type="entry name" value="Olfactory_GPCR"/>
</dbReference>
<evidence type="ECO:0000256" key="6">
    <source>
        <dbReference type="ARBA" id="ARBA00023040"/>
    </source>
</evidence>
<evidence type="ECO:0000256" key="5">
    <source>
        <dbReference type="ARBA" id="ARBA00022989"/>
    </source>
</evidence>
<name>A0A0Q3U5P3_AMAAE</name>
<dbReference type="InterPro" id="IPR017452">
    <property type="entry name" value="GPCR_Rhodpsn_7TM"/>
</dbReference>
<evidence type="ECO:0000256" key="7">
    <source>
        <dbReference type="ARBA" id="ARBA00023136"/>
    </source>
</evidence>